<evidence type="ECO:0000313" key="2">
    <source>
        <dbReference type="EMBL" id="WPZ22278.1"/>
    </source>
</evidence>
<feature type="transmembrane region" description="Helical" evidence="1">
    <location>
        <begin position="41"/>
        <end position="66"/>
    </location>
</feature>
<feature type="transmembrane region" description="Helical" evidence="1">
    <location>
        <begin position="12"/>
        <end position="29"/>
    </location>
</feature>
<dbReference type="Proteomes" id="UP001326567">
    <property type="component" value="Chromosome"/>
</dbReference>
<organism evidence="2 3">
    <name type="scientific">Sulfitobacter faviae</name>
    <dbReference type="NCBI Taxonomy" id="1775881"/>
    <lineage>
        <taxon>Bacteria</taxon>
        <taxon>Pseudomonadati</taxon>
        <taxon>Pseudomonadota</taxon>
        <taxon>Alphaproteobacteria</taxon>
        <taxon>Rhodobacterales</taxon>
        <taxon>Roseobacteraceae</taxon>
        <taxon>Sulfitobacter</taxon>
    </lineage>
</organism>
<dbReference type="RefSeq" id="WP_322329000.1">
    <property type="nucleotide sequence ID" value="NZ_CP139725.1"/>
</dbReference>
<dbReference type="Pfam" id="PF14102">
    <property type="entry name" value="Caps_synth_CapC"/>
    <property type="match status" value="2"/>
</dbReference>
<feature type="transmembrane region" description="Helical" evidence="1">
    <location>
        <begin position="175"/>
        <end position="195"/>
    </location>
</feature>
<keyword evidence="1" id="KW-0812">Transmembrane</keyword>
<name>A0ABZ0V0Y8_9RHOB</name>
<evidence type="ECO:0000256" key="1">
    <source>
        <dbReference type="SAM" id="Phobius"/>
    </source>
</evidence>
<keyword evidence="1" id="KW-0472">Membrane</keyword>
<feature type="transmembrane region" description="Helical" evidence="1">
    <location>
        <begin position="281"/>
        <end position="300"/>
    </location>
</feature>
<proteinExistence type="predicted"/>
<feature type="transmembrane region" description="Helical" evidence="1">
    <location>
        <begin position="202"/>
        <end position="219"/>
    </location>
</feature>
<keyword evidence="3" id="KW-1185">Reference proteome</keyword>
<gene>
    <name evidence="2" type="ORF">T7987_03305</name>
</gene>
<feature type="transmembrane region" description="Helical" evidence="1">
    <location>
        <begin position="340"/>
        <end position="360"/>
    </location>
</feature>
<dbReference type="InterPro" id="IPR008338">
    <property type="entry name" value="Capsule_biosynth_CapC"/>
</dbReference>
<feature type="transmembrane region" description="Helical" evidence="1">
    <location>
        <begin position="225"/>
        <end position="242"/>
    </location>
</feature>
<feature type="transmembrane region" description="Helical" evidence="1">
    <location>
        <begin position="312"/>
        <end position="334"/>
    </location>
</feature>
<protein>
    <submittedName>
        <fullName evidence="2">Poly-gamma-glutamate biosynthesis protein PgsC/CapC</fullName>
    </submittedName>
</protein>
<feature type="transmembrane region" description="Helical" evidence="1">
    <location>
        <begin position="254"/>
        <end position="275"/>
    </location>
</feature>
<evidence type="ECO:0000313" key="3">
    <source>
        <dbReference type="Proteomes" id="UP001326567"/>
    </source>
</evidence>
<sequence>MIGSDAQYYHPELVRLAFVLGIVVSILFYERRHLTTGGIAVPGYLGFVIFQPLIVPAILAASWLTYVIIHKGLTRIMLVPDAAKFSLAILTSSALHFIADFGLVASGAVLESSPLLRGIGYVVPGLIAHDFARHGIRQTSYNIGVCTALVAAVLAAAVLAMPELGRLQTSPVKDVFPITLGHLPLLIFVSLIAWIGIVRIHGLRCGGFLGGAYLTLLVLQPYELARFVIAAVMTLAIVRWILTPGMILFGRRAFAAHMLVGAVISWGMCRISELYLDGDTISVATPSLAVLGVLLTGLISHDMDKAGVTRTLFGAFLSIAYTLCGTLLLLEAVTHQRPEIVATFAGLFIGGTFLMALTPARLSRILRRLSGKPIESDNGDETHA</sequence>
<keyword evidence="1" id="KW-1133">Transmembrane helix</keyword>
<dbReference type="EMBL" id="CP139725">
    <property type="protein sequence ID" value="WPZ22278.1"/>
    <property type="molecule type" value="Genomic_DNA"/>
</dbReference>
<feature type="transmembrane region" description="Helical" evidence="1">
    <location>
        <begin position="139"/>
        <end position="160"/>
    </location>
</feature>
<reference evidence="2 3" key="1">
    <citation type="submission" date="2023-11" db="EMBL/GenBank/DDBJ databases">
        <title>From the Deep-Sea to the Surface: Bacterial Genomes Isolated from the Moytirra Hydrothermal Vent Plume.</title>
        <authorList>
            <person name="Major S.R."/>
        </authorList>
    </citation>
    <scope>NUCLEOTIDE SEQUENCE [LARGE SCALE GENOMIC DNA]</scope>
    <source>
        <strain evidence="2 3">OXR-9</strain>
    </source>
</reference>
<accession>A0ABZ0V0Y8</accession>